<organism evidence="6 7">
    <name type="scientific">Pseudomonas xionganensis</name>
    <dbReference type="NCBI Taxonomy" id="2654845"/>
    <lineage>
        <taxon>Bacteria</taxon>
        <taxon>Pseudomonadati</taxon>
        <taxon>Pseudomonadota</taxon>
        <taxon>Gammaproteobacteria</taxon>
        <taxon>Pseudomonadales</taxon>
        <taxon>Pseudomonadaceae</taxon>
        <taxon>Pseudomonas</taxon>
    </lineage>
</organism>
<dbReference type="PANTHER" id="PTHR30537:SF5">
    <property type="entry name" value="HTH-TYPE TRANSCRIPTIONAL ACTIVATOR TTDR-RELATED"/>
    <property type="match status" value="1"/>
</dbReference>
<reference evidence="6 7" key="1">
    <citation type="submission" date="2019-11" db="EMBL/GenBank/DDBJ databases">
        <title>Pseudomonas flavidum sp. nov., isolated from Baiyang Lake.</title>
        <authorList>
            <person name="Zhao Y."/>
        </authorList>
    </citation>
    <scope>NUCLEOTIDE SEQUENCE [LARGE SCALE GENOMIC DNA]</scope>
    <source>
        <strain evidence="7">R-22-3 w-18</strain>
    </source>
</reference>
<dbReference type="GO" id="GO:0043565">
    <property type="term" value="F:sequence-specific DNA binding"/>
    <property type="evidence" value="ECO:0007669"/>
    <property type="project" value="TreeGrafter"/>
</dbReference>
<comment type="similarity">
    <text evidence="1">Belongs to the LysR transcriptional regulatory family.</text>
</comment>
<dbReference type="EMBL" id="WKJZ01000001">
    <property type="protein sequence ID" value="MVW74309.1"/>
    <property type="molecule type" value="Genomic_DNA"/>
</dbReference>
<dbReference type="GO" id="GO:0006351">
    <property type="term" value="P:DNA-templated transcription"/>
    <property type="evidence" value="ECO:0007669"/>
    <property type="project" value="TreeGrafter"/>
</dbReference>
<dbReference type="InterPro" id="IPR036390">
    <property type="entry name" value="WH_DNA-bd_sf"/>
</dbReference>
<keyword evidence="7" id="KW-1185">Reference proteome</keyword>
<dbReference type="GO" id="GO:0003700">
    <property type="term" value="F:DNA-binding transcription factor activity"/>
    <property type="evidence" value="ECO:0007669"/>
    <property type="project" value="InterPro"/>
</dbReference>
<dbReference type="InterPro" id="IPR036388">
    <property type="entry name" value="WH-like_DNA-bd_sf"/>
</dbReference>
<dbReference type="AlphaFoldDB" id="A0A6I4KNU0"/>
<dbReference type="InterPro" id="IPR000847">
    <property type="entry name" value="LysR_HTH_N"/>
</dbReference>
<dbReference type="PANTHER" id="PTHR30537">
    <property type="entry name" value="HTH-TYPE TRANSCRIPTIONAL REGULATOR"/>
    <property type="match status" value="1"/>
</dbReference>
<dbReference type="CDD" id="cd08422">
    <property type="entry name" value="PBP2_CrgA_like"/>
    <property type="match status" value="1"/>
</dbReference>
<keyword evidence="2" id="KW-0805">Transcription regulation</keyword>
<keyword evidence="4" id="KW-0804">Transcription</keyword>
<evidence type="ECO:0000256" key="1">
    <source>
        <dbReference type="ARBA" id="ARBA00009437"/>
    </source>
</evidence>
<name>A0A6I4KNU0_9PSED</name>
<protein>
    <submittedName>
        <fullName evidence="6">LysR family transcriptional regulator</fullName>
    </submittedName>
</protein>
<dbReference type="InterPro" id="IPR005119">
    <property type="entry name" value="LysR_subst-bd"/>
</dbReference>
<evidence type="ECO:0000256" key="2">
    <source>
        <dbReference type="ARBA" id="ARBA00023015"/>
    </source>
</evidence>
<accession>A0A6I4KNU0</accession>
<sequence length="314" mass="34682">MDKLSALGMFVATAEQGSFSRAAEQLGKTPSALTKAVSHLEAELGIQLFERSTRRTVLTEAGRLYLDTARQVLRRLADAGEEIAQLKHGLIGSLRLTAPLAFGRAFLDEACAEFLARYPQMSLRVDLCDAFVDLVEGGYDLALREGRSDLPGLIAKPLGRNQIVLCASPAYLAANPAPITPESFDQHQWLNYQHPALDPHYRWLSHNGVRLRMAVPRARLESDNHDLLLTNCLRGGGLYAGPLWSFGPYLARGELVQVMSDYDFDPDAFGPLILAVYPSHRRATRKVQAFIEHLGTFLAERGLAPEPHAQGQLR</sequence>
<evidence type="ECO:0000313" key="6">
    <source>
        <dbReference type="EMBL" id="MVW74309.1"/>
    </source>
</evidence>
<dbReference type="Proteomes" id="UP000429555">
    <property type="component" value="Unassembled WGS sequence"/>
</dbReference>
<evidence type="ECO:0000259" key="5">
    <source>
        <dbReference type="PROSITE" id="PS50931"/>
    </source>
</evidence>
<gene>
    <name evidence="6" type="ORF">GJV18_03160</name>
</gene>
<dbReference type="RefSeq" id="WP_160343268.1">
    <property type="nucleotide sequence ID" value="NZ_WKJZ01000001.1"/>
</dbReference>
<dbReference type="PROSITE" id="PS50931">
    <property type="entry name" value="HTH_LYSR"/>
    <property type="match status" value="1"/>
</dbReference>
<dbReference type="Gene3D" id="1.10.10.10">
    <property type="entry name" value="Winged helix-like DNA-binding domain superfamily/Winged helix DNA-binding domain"/>
    <property type="match status" value="1"/>
</dbReference>
<evidence type="ECO:0000313" key="7">
    <source>
        <dbReference type="Proteomes" id="UP000429555"/>
    </source>
</evidence>
<dbReference type="Pfam" id="PF03466">
    <property type="entry name" value="LysR_substrate"/>
    <property type="match status" value="1"/>
</dbReference>
<evidence type="ECO:0000256" key="4">
    <source>
        <dbReference type="ARBA" id="ARBA00023163"/>
    </source>
</evidence>
<dbReference type="InterPro" id="IPR058163">
    <property type="entry name" value="LysR-type_TF_proteobact-type"/>
</dbReference>
<dbReference type="FunFam" id="1.10.10.10:FF:000001">
    <property type="entry name" value="LysR family transcriptional regulator"/>
    <property type="match status" value="1"/>
</dbReference>
<feature type="domain" description="HTH lysR-type" evidence="5">
    <location>
        <begin position="1"/>
        <end position="59"/>
    </location>
</feature>
<dbReference type="SUPFAM" id="SSF53850">
    <property type="entry name" value="Periplasmic binding protein-like II"/>
    <property type="match status" value="1"/>
</dbReference>
<evidence type="ECO:0000256" key="3">
    <source>
        <dbReference type="ARBA" id="ARBA00023125"/>
    </source>
</evidence>
<dbReference type="PRINTS" id="PR00039">
    <property type="entry name" value="HTHLYSR"/>
</dbReference>
<dbReference type="Gene3D" id="3.40.190.290">
    <property type="match status" value="1"/>
</dbReference>
<dbReference type="SUPFAM" id="SSF46785">
    <property type="entry name" value="Winged helix' DNA-binding domain"/>
    <property type="match status" value="1"/>
</dbReference>
<proteinExistence type="inferred from homology"/>
<dbReference type="Pfam" id="PF00126">
    <property type="entry name" value="HTH_1"/>
    <property type="match status" value="1"/>
</dbReference>
<comment type="caution">
    <text evidence="6">The sequence shown here is derived from an EMBL/GenBank/DDBJ whole genome shotgun (WGS) entry which is preliminary data.</text>
</comment>
<keyword evidence="3" id="KW-0238">DNA-binding</keyword>